<dbReference type="EnsemblPlants" id="Bo5g038730.1">
    <property type="protein sequence ID" value="Bo5g038730.1"/>
    <property type="gene ID" value="Bo5g038730"/>
</dbReference>
<dbReference type="Gramene" id="Bo5g038730.1">
    <property type="protein sequence ID" value="Bo5g038730.1"/>
    <property type="gene ID" value="Bo5g038730"/>
</dbReference>
<accession>A0A0D3CCH0</accession>
<protein>
    <submittedName>
        <fullName evidence="1">Uncharacterized protein</fullName>
    </submittedName>
</protein>
<reference evidence="1" key="2">
    <citation type="submission" date="2015-03" db="UniProtKB">
        <authorList>
            <consortium name="EnsemblPlants"/>
        </authorList>
    </citation>
    <scope>IDENTIFICATION</scope>
</reference>
<organism evidence="1 2">
    <name type="scientific">Brassica oleracea var. oleracea</name>
    <dbReference type="NCBI Taxonomy" id="109376"/>
    <lineage>
        <taxon>Eukaryota</taxon>
        <taxon>Viridiplantae</taxon>
        <taxon>Streptophyta</taxon>
        <taxon>Embryophyta</taxon>
        <taxon>Tracheophyta</taxon>
        <taxon>Spermatophyta</taxon>
        <taxon>Magnoliopsida</taxon>
        <taxon>eudicotyledons</taxon>
        <taxon>Gunneridae</taxon>
        <taxon>Pentapetalae</taxon>
        <taxon>rosids</taxon>
        <taxon>malvids</taxon>
        <taxon>Brassicales</taxon>
        <taxon>Brassicaceae</taxon>
        <taxon>Brassiceae</taxon>
        <taxon>Brassica</taxon>
    </lineage>
</organism>
<dbReference type="HOGENOM" id="CLU_2985101_0_0_1"/>
<proteinExistence type="predicted"/>
<dbReference type="AlphaFoldDB" id="A0A0D3CCH0"/>
<dbReference type="Proteomes" id="UP000032141">
    <property type="component" value="Chromosome C5"/>
</dbReference>
<evidence type="ECO:0000313" key="1">
    <source>
        <dbReference type="EnsemblPlants" id="Bo5g038730.1"/>
    </source>
</evidence>
<sequence>MLLYSGLMIHHGMELSHCSVILIRVLLQTRKLHECSAKANASTTDEYASLVFDSTNTS</sequence>
<keyword evidence="2" id="KW-1185">Reference proteome</keyword>
<name>A0A0D3CCH0_BRAOL</name>
<evidence type="ECO:0000313" key="2">
    <source>
        <dbReference type="Proteomes" id="UP000032141"/>
    </source>
</evidence>
<reference evidence="1 2" key="1">
    <citation type="journal article" date="2014" name="Genome Biol.">
        <title>Transcriptome and methylome profiling reveals relics of genome dominance in the mesopolyploid Brassica oleracea.</title>
        <authorList>
            <person name="Parkin I.A."/>
            <person name="Koh C."/>
            <person name="Tang H."/>
            <person name="Robinson S.J."/>
            <person name="Kagale S."/>
            <person name="Clarke W.E."/>
            <person name="Town C.D."/>
            <person name="Nixon J."/>
            <person name="Krishnakumar V."/>
            <person name="Bidwell S.L."/>
            <person name="Denoeud F."/>
            <person name="Belcram H."/>
            <person name="Links M.G."/>
            <person name="Just J."/>
            <person name="Clarke C."/>
            <person name="Bender T."/>
            <person name="Huebert T."/>
            <person name="Mason A.S."/>
            <person name="Pires J.C."/>
            <person name="Barker G."/>
            <person name="Moore J."/>
            <person name="Walley P.G."/>
            <person name="Manoli S."/>
            <person name="Batley J."/>
            <person name="Edwards D."/>
            <person name="Nelson M.N."/>
            <person name="Wang X."/>
            <person name="Paterson A.H."/>
            <person name="King G."/>
            <person name="Bancroft I."/>
            <person name="Chalhoub B."/>
            <person name="Sharpe A.G."/>
        </authorList>
    </citation>
    <scope>NUCLEOTIDE SEQUENCE</scope>
    <source>
        <strain evidence="1 2">cv. TO1000</strain>
    </source>
</reference>